<evidence type="ECO:0000313" key="7">
    <source>
        <dbReference type="Proteomes" id="UP000230179"/>
    </source>
</evidence>
<dbReference type="SUPFAM" id="SSF55486">
    <property type="entry name" value="Metalloproteases ('zincins'), catalytic domain"/>
    <property type="match status" value="1"/>
</dbReference>
<evidence type="ECO:0000313" key="6">
    <source>
        <dbReference type="EMBL" id="PIR82954.1"/>
    </source>
</evidence>
<proteinExistence type="predicted"/>
<evidence type="ECO:0000256" key="3">
    <source>
        <dbReference type="ARBA" id="ARBA00022801"/>
    </source>
</evidence>
<dbReference type="GO" id="GO:0004222">
    <property type="term" value="F:metalloendopeptidase activity"/>
    <property type="evidence" value="ECO:0007669"/>
    <property type="project" value="InterPro"/>
</dbReference>
<dbReference type="Pfam" id="PF00413">
    <property type="entry name" value="Peptidase_M10"/>
    <property type="match status" value="1"/>
</dbReference>
<reference evidence="7" key="1">
    <citation type="submission" date="2017-09" db="EMBL/GenBank/DDBJ databases">
        <title>Depth-based differentiation of microbial function through sediment-hosted aquifers and enrichment of novel symbionts in the deep terrestrial subsurface.</title>
        <authorList>
            <person name="Probst A.J."/>
            <person name="Ladd B."/>
            <person name="Jarett J.K."/>
            <person name="Geller-Mcgrath D.E."/>
            <person name="Sieber C.M.K."/>
            <person name="Emerson J.B."/>
            <person name="Anantharaman K."/>
            <person name="Thomas B.C."/>
            <person name="Malmstrom R."/>
            <person name="Stieglmeier M."/>
            <person name="Klingl A."/>
            <person name="Woyke T."/>
            <person name="Ryan C.M."/>
            <person name="Banfield J.F."/>
        </authorList>
    </citation>
    <scope>NUCLEOTIDE SEQUENCE [LARGE SCALE GENOMIC DNA]</scope>
</reference>
<keyword evidence="4" id="KW-0862">Zinc</keyword>
<dbReference type="GO" id="GO:0006508">
    <property type="term" value="P:proteolysis"/>
    <property type="evidence" value="ECO:0007669"/>
    <property type="project" value="UniProtKB-KW"/>
</dbReference>
<dbReference type="Gene3D" id="3.40.390.10">
    <property type="entry name" value="Collagenase (Catalytic Domain)"/>
    <property type="match status" value="1"/>
</dbReference>
<organism evidence="6 7">
    <name type="scientific">Candidatus Kaiserbacteria bacterium CG10_big_fil_rev_8_21_14_0_10_56_12</name>
    <dbReference type="NCBI Taxonomy" id="1974611"/>
    <lineage>
        <taxon>Bacteria</taxon>
        <taxon>Candidatus Kaiseribacteriota</taxon>
    </lineage>
</organism>
<sequence length="267" mass="28955">MTRSAVHRAIVVGVLVAAGWFVYGRYEAARPCAQPIYYSLGTVDPRFEVSRAELQSVAARASAIWNRAQGRPIVLYDTNASLKVNLIYDEREANAKLGVDILAKQAATDQERATLDAQQQQYTIVQNDYNSKVAAINARGGATRKESAQLATERYALESLGSALIAEVRAYNAKLTALNNAVAEYNKLAGHTLEEGQYVRDASGERINIFEFIGTTQLERVLAHEFGHALGLGHNDDPHAIMYAQNESGNLTPTAADLAALSALCGT</sequence>
<name>A0A2H0U962_9BACT</name>
<comment type="caution">
    <text evidence="6">The sequence shown here is derived from an EMBL/GenBank/DDBJ whole genome shotgun (WGS) entry which is preliminary data.</text>
</comment>
<keyword evidence="1" id="KW-0645">Protease</keyword>
<accession>A0A2H0U962</accession>
<evidence type="ECO:0000259" key="5">
    <source>
        <dbReference type="Pfam" id="PF00413"/>
    </source>
</evidence>
<evidence type="ECO:0000256" key="4">
    <source>
        <dbReference type="ARBA" id="ARBA00022833"/>
    </source>
</evidence>
<dbReference type="EMBL" id="PFBL01000023">
    <property type="protein sequence ID" value="PIR82954.1"/>
    <property type="molecule type" value="Genomic_DNA"/>
</dbReference>
<dbReference type="InterPro" id="IPR001818">
    <property type="entry name" value="Pept_M10_metallopeptidase"/>
</dbReference>
<gene>
    <name evidence="6" type="ORF">COU19_03010</name>
</gene>
<evidence type="ECO:0000256" key="1">
    <source>
        <dbReference type="ARBA" id="ARBA00022670"/>
    </source>
</evidence>
<dbReference type="AlphaFoldDB" id="A0A2H0U962"/>
<dbReference type="GO" id="GO:0031012">
    <property type="term" value="C:extracellular matrix"/>
    <property type="evidence" value="ECO:0007669"/>
    <property type="project" value="InterPro"/>
</dbReference>
<keyword evidence="3" id="KW-0378">Hydrolase</keyword>
<evidence type="ECO:0000256" key="2">
    <source>
        <dbReference type="ARBA" id="ARBA00022723"/>
    </source>
</evidence>
<feature type="domain" description="Peptidase M10 metallopeptidase" evidence="5">
    <location>
        <begin position="128"/>
        <end position="262"/>
    </location>
</feature>
<keyword evidence="2" id="KW-0479">Metal-binding</keyword>
<dbReference type="GO" id="GO:0008270">
    <property type="term" value="F:zinc ion binding"/>
    <property type="evidence" value="ECO:0007669"/>
    <property type="project" value="InterPro"/>
</dbReference>
<dbReference type="Proteomes" id="UP000230179">
    <property type="component" value="Unassembled WGS sequence"/>
</dbReference>
<protein>
    <recommendedName>
        <fullName evidence="5">Peptidase M10 metallopeptidase domain-containing protein</fullName>
    </recommendedName>
</protein>
<dbReference type="InterPro" id="IPR024079">
    <property type="entry name" value="MetalloPept_cat_dom_sf"/>
</dbReference>